<keyword evidence="2" id="KW-0812">Transmembrane</keyword>
<keyword evidence="2" id="KW-0472">Membrane</keyword>
<evidence type="ECO:0000256" key="2">
    <source>
        <dbReference type="SAM" id="Phobius"/>
    </source>
</evidence>
<dbReference type="Proteomes" id="UP000683139">
    <property type="component" value="Unassembled WGS sequence"/>
</dbReference>
<dbReference type="GO" id="GO:0006508">
    <property type="term" value="P:proteolysis"/>
    <property type="evidence" value="ECO:0007669"/>
    <property type="project" value="InterPro"/>
</dbReference>
<comment type="caution">
    <text evidence="3">The sequence shown here is derived from an EMBL/GenBank/DDBJ whole genome shotgun (WGS) entry which is preliminary data.</text>
</comment>
<proteinExistence type="predicted"/>
<dbReference type="PIRSF" id="PIRSF018571">
    <property type="entry name" value="SpoIIGA"/>
    <property type="match status" value="1"/>
</dbReference>
<feature type="transmembrane region" description="Helical" evidence="2">
    <location>
        <begin position="91"/>
        <end position="109"/>
    </location>
</feature>
<evidence type="ECO:0000313" key="4">
    <source>
        <dbReference type="Proteomes" id="UP000683139"/>
    </source>
</evidence>
<feature type="transmembrane region" description="Helical" evidence="2">
    <location>
        <begin position="134"/>
        <end position="153"/>
    </location>
</feature>
<sequence>MAVYADVVFLRELLFDGVILLLTGWVRGMRPKPWKLLLAAAIGASYTIAMLFPSLAVMYHFFIKLFVSCLMLYICYGYYSLQTYMRDLISFYMISFVLAGGLMGIYYMLMSSSSKVWATIIFIGGDVTTKWQMGTFYIIVCSLLVIYLWSHFIRSKRKQQLMQQHLAKVELQLAGQVIHCQGLVDTGNQLYDPLTKTPVMIIEISELAHMLPPKLVEALRQKDMNQVLKLITELPEMERWQERVRIVPYRGVNRNSQFMLALKPDLVKVTHQDVVYDTVKVLLGFDGGQLSADGSYQAIVHPSLIVHPTSTVS</sequence>
<evidence type="ECO:0000313" key="3">
    <source>
        <dbReference type="EMBL" id="GIP16719.1"/>
    </source>
</evidence>
<gene>
    <name evidence="3" type="ORF">J40TS1_23610</name>
</gene>
<name>A0A920CZ66_9BACL</name>
<feature type="active site" evidence="1">
    <location>
        <position position="185"/>
    </location>
</feature>
<dbReference type="GO" id="GO:0004190">
    <property type="term" value="F:aspartic-type endopeptidase activity"/>
    <property type="evidence" value="ECO:0007669"/>
    <property type="project" value="InterPro"/>
</dbReference>
<keyword evidence="2" id="KW-1133">Transmembrane helix</keyword>
<feature type="transmembrane region" description="Helical" evidence="2">
    <location>
        <begin position="61"/>
        <end position="79"/>
    </location>
</feature>
<dbReference type="InterPro" id="IPR005081">
    <property type="entry name" value="SpoIIGA"/>
</dbReference>
<dbReference type="GO" id="GO:0030436">
    <property type="term" value="P:asexual sporulation"/>
    <property type="evidence" value="ECO:0007669"/>
    <property type="project" value="InterPro"/>
</dbReference>
<keyword evidence="4" id="KW-1185">Reference proteome</keyword>
<dbReference type="AlphaFoldDB" id="A0A920CZ66"/>
<dbReference type="RefSeq" id="WP_213515264.1">
    <property type="nucleotide sequence ID" value="NZ_BOSE01000004.1"/>
</dbReference>
<dbReference type="EMBL" id="BOSE01000004">
    <property type="protein sequence ID" value="GIP16719.1"/>
    <property type="molecule type" value="Genomic_DNA"/>
</dbReference>
<evidence type="ECO:0000256" key="1">
    <source>
        <dbReference type="PIRSR" id="PIRSR018571-1"/>
    </source>
</evidence>
<accession>A0A920CZ66</accession>
<reference evidence="3" key="1">
    <citation type="submission" date="2021-03" db="EMBL/GenBank/DDBJ databases">
        <title>Antimicrobial resistance genes in bacteria isolated from Japanese honey, and their potential for conferring macrolide and lincosamide resistance in the American foulbrood pathogen Paenibacillus larvae.</title>
        <authorList>
            <person name="Okamoto M."/>
            <person name="Kumagai M."/>
            <person name="Kanamori H."/>
            <person name="Takamatsu D."/>
        </authorList>
    </citation>
    <scope>NUCLEOTIDE SEQUENCE</scope>
    <source>
        <strain evidence="3">J40TS1</strain>
    </source>
</reference>
<dbReference type="Pfam" id="PF03419">
    <property type="entry name" value="Peptidase_U4"/>
    <property type="match status" value="1"/>
</dbReference>
<dbReference type="NCBIfam" id="TIGR02854">
    <property type="entry name" value="spore_II_GA"/>
    <property type="match status" value="1"/>
</dbReference>
<organism evidence="3 4">
    <name type="scientific">Paenibacillus montaniterrae</name>
    <dbReference type="NCBI Taxonomy" id="429341"/>
    <lineage>
        <taxon>Bacteria</taxon>
        <taxon>Bacillati</taxon>
        <taxon>Bacillota</taxon>
        <taxon>Bacilli</taxon>
        <taxon>Bacillales</taxon>
        <taxon>Paenibacillaceae</taxon>
        <taxon>Paenibacillus</taxon>
    </lineage>
</organism>
<protein>
    <submittedName>
        <fullName evidence="3">Sporulation sigma-E factor-processing peptidase</fullName>
    </submittedName>
</protein>